<dbReference type="AlphaFoldDB" id="A0A239H726"/>
<protein>
    <submittedName>
        <fullName evidence="6">Cell wall-associated hydrolase, NlpC family</fullName>
    </submittedName>
</protein>
<dbReference type="Gene3D" id="3.90.1720.10">
    <property type="entry name" value="endopeptidase domain like (from Nostoc punctiforme)"/>
    <property type="match status" value="1"/>
</dbReference>
<dbReference type="Pfam" id="PF18348">
    <property type="entry name" value="SH3_16"/>
    <property type="match status" value="1"/>
</dbReference>
<evidence type="ECO:0000259" key="5">
    <source>
        <dbReference type="PROSITE" id="PS51935"/>
    </source>
</evidence>
<gene>
    <name evidence="6" type="ORF">SAMN06295912_11562</name>
</gene>
<proteinExistence type="inferred from homology"/>
<keyword evidence="4" id="KW-0788">Thiol protease</keyword>
<dbReference type="GO" id="GO:0008234">
    <property type="term" value="F:cysteine-type peptidase activity"/>
    <property type="evidence" value="ECO:0007669"/>
    <property type="project" value="UniProtKB-KW"/>
</dbReference>
<reference evidence="7" key="1">
    <citation type="submission" date="2017-06" db="EMBL/GenBank/DDBJ databases">
        <authorList>
            <person name="Varghese N."/>
            <person name="Submissions S."/>
        </authorList>
    </citation>
    <scope>NUCLEOTIDE SEQUENCE [LARGE SCALE GENOMIC DNA]</scope>
    <source>
        <strain evidence="7">LNB2</strain>
    </source>
</reference>
<dbReference type="PANTHER" id="PTHR47359">
    <property type="entry name" value="PEPTIDOGLYCAN DL-ENDOPEPTIDASE CWLO"/>
    <property type="match status" value="1"/>
</dbReference>
<dbReference type="RefSeq" id="WP_089220181.1">
    <property type="nucleotide sequence ID" value="NZ_FZOS01000015.1"/>
</dbReference>
<evidence type="ECO:0000256" key="2">
    <source>
        <dbReference type="ARBA" id="ARBA00022670"/>
    </source>
</evidence>
<comment type="similarity">
    <text evidence="1">Belongs to the peptidase C40 family.</text>
</comment>
<dbReference type="SUPFAM" id="SSF54001">
    <property type="entry name" value="Cysteine proteinases"/>
    <property type="match status" value="1"/>
</dbReference>
<evidence type="ECO:0000256" key="1">
    <source>
        <dbReference type="ARBA" id="ARBA00007074"/>
    </source>
</evidence>
<dbReference type="Pfam" id="PF00877">
    <property type="entry name" value="NLPC_P60"/>
    <property type="match status" value="1"/>
</dbReference>
<dbReference type="EMBL" id="FZOS01000015">
    <property type="protein sequence ID" value="SNS77236.1"/>
    <property type="molecule type" value="Genomic_DNA"/>
</dbReference>
<feature type="domain" description="NlpC/P60" evidence="5">
    <location>
        <begin position="153"/>
        <end position="276"/>
    </location>
</feature>
<organism evidence="6 7">
    <name type="scientific">Edaphosphingomonas laterariae</name>
    <dbReference type="NCBI Taxonomy" id="861865"/>
    <lineage>
        <taxon>Bacteria</taxon>
        <taxon>Pseudomonadati</taxon>
        <taxon>Pseudomonadota</taxon>
        <taxon>Alphaproteobacteria</taxon>
        <taxon>Sphingomonadales</taxon>
        <taxon>Rhizorhabdaceae</taxon>
        <taxon>Edaphosphingomonas</taxon>
    </lineage>
</organism>
<dbReference type="InterPro" id="IPR051794">
    <property type="entry name" value="PG_Endopeptidase_C40"/>
</dbReference>
<dbReference type="InterPro" id="IPR041382">
    <property type="entry name" value="SH3_16"/>
</dbReference>
<evidence type="ECO:0000256" key="3">
    <source>
        <dbReference type="ARBA" id="ARBA00022801"/>
    </source>
</evidence>
<keyword evidence="2" id="KW-0645">Protease</keyword>
<accession>A0A239H726</accession>
<dbReference type="InterPro" id="IPR038765">
    <property type="entry name" value="Papain-like_cys_pep_sf"/>
</dbReference>
<dbReference type="Proteomes" id="UP000198281">
    <property type="component" value="Unassembled WGS sequence"/>
</dbReference>
<dbReference type="InterPro" id="IPR000064">
    <property type="entry name" value="NLP_P60_dom"/>
</dbReference>
<dbReference type="GO" id="GO:0006508">
    <property type="term" value="P:proteolysis"/>
    <property type="evidence" value="ECO:0007669"/>
    <property type="project" value="UniProtKB-KW"/>
</dbReference>
<evidence type="ECO:0000256" key="4">
    <source>
        <dbReference type="ARBA" id="ARBA00022807"/>
    </source>
</evidence>
<name>A0A239H726_9SPHN</name>
<keyword evidence="7" id="KW-1185">Reference proteome</keyword>
<dbReference type="OrthoDB" id="9813368at2"/>
<dbReference type="PROSITE" id="PS51935">
    <property type="entry name" value="NLPC_P60"/>
    <property type="match status" value="1"/>
</dbReference>
<evidence type="ECO:0000313" key="6">
    <source>
        <dbReference type="EMBL" id="SNS77236.1"/>
    </source>
</evidence>
<dbReference type="PANTHER" id="PTHR47359:SF3">
    <property type="entry name" value="NLP_P60 DOMAIN-CONTAINING PROTEIN-RELATED"/>
    <property type="match status" value="1"/>
</dbReference>
<keyword evidence="3 6" id="KW-0378">Hydrolase</keyword>
<evidence type="ECO:0000313" key="7">
    <source>
        <dbReference type="Proteomes" id="UP000198281"/>
    </source>
</evidence>
<sequence length="277" mass="29403">MHLDPRIYAVRKDIADIELADRVFAPHYAAAEALRVIVPSVALRDGPSADARAVSQLAFGEDFAVIDNEGGWAWGYGLHDHYVGYLPFAALGEAAEPDHVVTAAAALVFAAADIKAPVVRTLPVGSRFAATAEGEFFKTADGFVHRRHAAPIADVAADPVAVAEQLIGQPYRWGGRGGDGVDCSGLVQLALAACGIAAPRDSDQQRELGSDIATGEALRRGDLVFFPGHVGLMADAETLVHANAHWMAVVREPLADVVARLSVDHEQPVIARRRILA</sequence>